<evidence type="ECO:0000256" key="3">
    <source>
        <dbReference type="ARBA" id="ARBA00022475"/>
    </source>
</evidence>
<feature type="transmembrane region" description="Helical" evidence="7">
    <location>
        <begin position="173"/>
        <end position="195"/>
    </location>
</feature>
<evidence type="ECO:0000256" key="2">
    <source>
        <dbReference type="ARBA" id="ARBA00010792"/>
    </source>
</evidence>
<dbReference type="InterPro" id="IPR032818">
    <property type="entry name" value="DedA-like"/>
</dbReference>
<dbReference type="Proteomes" id="UP001479933">
    <property type="component" value="Chromosome"/>
</dbReference>
<feature type="domain" description="VTT" evidence="8">
    <location>
        <begin position="42"/>
        <end position="164"/>
    </location>
</feature>
<proteinExistence type="inferred from homology"/>
<evidence type="ECO:0000256" key="5">
    <source>
        <dbReference type="ARBA" id="ARBA00022989"/>
    </source>
</evidence>
<name>A0ABZ2U673_9ACTN</name>
<dbReference type="PANTHER" id="PTHR30353:SF15">
    <property type="entry name" value="INNER MEMBRANE PROTEIN YABI"/>
    <property type="match status" value="1"/>
</dbReference>
<feature type="transmembrane region" description="Helical" evidence="7">
    <location>
        <begin position="147"/>
        <end position="167"/>
    </location>
</feature>
<keyword evidence="3 7" id="KW-1003">Cell membrane</keyword>
<accession>A0ABZ2U673</accession>
<evidence type="ECO:0000256" key="4">
    <source>
        <dbReference type="ARBA" id="ARBA00022692"/>
    </source>
</evidence>
<evidence type="ECO:0000313" key="9">
    <source>
        <dbReference type="EMBL" id="WYY08931.1"/>
    </source>
</evidence>
<sequence>MNDLTTRLTDLIDAAPAWAVYVIACGVVYLETAVAVIGLVAPSEAILIAAGVVAAIGKPSIVVLVLSAAVAALAGDATGYWVGRLTGPRLARTGLGRRLTHRVHRSGYRPPEAGDAVIAIASARWVGYLRSLTPLLAGSRAMPFHRYLLATALGGTTWTATILLVSFGVGATLGARVALIVGLGVAFLAFCFLLYRRLRSRPAG</sequence>
<evidence type="ECO:0000256" key="6">
    <source>
        <dbReference type="ARBA" id="ARBA00023136"/>
    </source>
</evidence>
<keyword evidence="10" id="KW-1185">Reference proteome</keyword>
<keyword evidence="6 7" id="KW-0472">Membrane</keyword>
<evidence type="ECO:0000259" key="8">
    <source>
        <dbReference type="Pfam" id="PF09335"/>
    </source>
</evidence>
<dbReference type="Pfam" id="PF09335">
    <property type="entry name" value="VTT_dom"/>
    <property type="match status" value="1"/>
</dbReference>
<protein>
    <submittedName>
        <fullName evidence="9">VTT domain-containing protein</fullName>
    </submittedName>
</protein>
<keyword evidence="5 7" id="KW-1133">Transmembrane helix</keyword>
<evidence type="ECO:0000256" key="1">
    <source>
        <dbReference type="ARBA" id="ARBA00004651"/>
    </source>
</evidence>
<dbReference type="PANTHER" id="PTHR30353">
    <property type="entry name" value="INNER MEMBRANE PROTEIN DEDA-RELATED"/>
    <property type="match status" value="1"/>
</dbReference>
<dbReference type="RefSeq" id="WP_066169941.1">
    <property type="nucleotide sequence ID" value="NZ_CP136137.1"/>
</dbReference>
<comment type="similarity">
    <text evidence="2 7">Belongs to the DedA family.</text>
</comment>
<organism evidence="9 10">
    <name type="scientific">Gordonia hydrophobica</name>
    <dbReference type="NCBI Taxonomy" id="40516"/>
    <lineage>
        <taxon>Bacteria</taxon>
        <taxon>Bacillati</taxon>
        <taxon>Actinomycetota</taxon>
        <taxon>Actinomycetes</taxon>
        <taxon>Mycobacteriales</taxon>
        <taxon>Gordoniaceae</taxon>
        <taxon>Gordonia</taxon>
    </lineage>
</organism>
<reference evidence="9 10" key="1">
    <citation type="journal article" date="2023" name="Virus Evol.">
        <title>Computational host range prediction-The good, the bad, and the ugly.</title>
        <authorList>
            <person name="Howell A.A."/>
            <person name="Versoza C.J."/>
            <person name="Pfeifer S.P."/>
        </authorList>
    </citation>
    <scope>NUCLEOTIDE SEQUENCE [LARGE SCALE GENOMIC DNA]</scope>
    <source>
        <strain evidence="9 10">1610/1b</strain>
    </source>
</reference>
<feature type="transmembrane region" description="Helical" evidence="7">
    <location>
        <begin position="20"/>
        <end position="41"/>
    </location>
</feature>
<gene>
    <name evidence="9" type="ORF">RVF87_07725</name>
</gene>
<feature type="transmembrane region" description="Helical" evidence="7">
    <location>
        <begin position="61"/>
        <end position="82"/>
    </location>
</feature>
<comment type="subcellular location">
    <subcellularLocation>
        <location evidence="1 7">Cell membrane</location>
        <topology evidence="1 7">Multi-pass membrane protein</topology>
    </subcellularLocation>
</comment>
<dbReference type="InterPro" id="IPR032816">
    <property type="entry name" value="VTT_dom"/>
</dbReference>
<keyword evidence="4 7" id="KW-0812">Transmembrane</keyword>
<evidence type="ECO:0000313" key="10">
    <source>
        <dbReference type="Proteomes" id="UP001479933"/>
    </source>
</evidence>
<evidence type="ECO:0000256" key="7">
    <source>
        <dbReference type="RuleBase" id="RU367016"/>
    </source>
</evidence>
<dbReference type="EMBL" id="CP136137">
    <property type="protein sequence ID" value="WYY08931.1"/>
    <property type="molecule type" value="Genomic_DNA"/>
</dbReference>